<protein>
    <recommendedName>
        <fullName evidence="5">Cell envelope biogenesis protein TolA</fullName>
    </recommendedName>
</protein>
<proteinExistence type="predicted"/>
<name>A0ABV8RL58_9SPHN</name>
<keyword evidence="4" id="KW-1185">Reference proteome</keyword>
<dbReference type="Proteomes" id="UP001595828">
    <property type="component" value="Unassembled WGS sequence"/>
</dbReference>
<sequence length="186" mass="20195">MARKLKVFRTAVGFHDAYVAAPSRKAALAAWGTGKDLFARGAAEEVTDPTLTGAPLRQPGEVISVLRGTAADQLAALGPMPKSVPRDWASARKKPAKAQISKPRPVPPPPSRDTLDAADAALKALRDRQLGEREALRKQAAELDNQRRALARRHGQELARLEKERAAAERAFTRARKAWEKAAANK</sequence>
<evidence type="ECO:0008006" key="5">
    <source>
        <dbReference type="Google" id="ProtNLM"/>
    </source>
</evidence>
<evidence type="ECO:0000313" key="3">
    <source>
        <dbReference type="EMBL" id="MFC4294042.1"/>
    </source>
</evidence>
<organism evidence="3 4">
    <name type="scientific">Novosphingobium tardum</name>
    <dbReference type="NCBI Taxonomy" id="1538021"/>
    <lineage>
        <taxon>Bacteria</taxon>
        <taxon>Pseudomonadati</taxon>
        <taxon>Pseudomonadota</taxon>
        <taxon>Alphaproteobacteria</taxon>
        <taxon>Sphingomonadales</taxon>
        <taxon>Sphingomonadaceae</taxon>
        <taxon>Novosphingobium</taxon>
    </lineage>
</organism>
<reference evidence="4" key="1">
    <citation type="journal article" date="2019" name="Int. J. Syst. Evol. Microbiol.">
        <title>The Global Catalogue of Microorganisms (GCM) 10K type strain sequencing project: providing services to taxonomists for standard genome sequencing and annotation.</title>
        <authorList>
            <consortium name="The Broad Institute Genomics Platform"/>
            <consortium name="The Broad Institute Genome Sequencing Center for Infectious Disease"/>
            <person name="Wu L."/>
            <person name="Ma J."/>
        </authorList>
    </citation>
    <scope>NUCLEOTIDE SEQUENCE [LARGE SCALE GENOMIC DNA]</scope>
    <source>
        <strain evidence="4">CGMCC 1.12989</strain>
    </source>
</reference>
<evidence type="ECO:0000313" key="4">
    <source>
        <dbReference type="Proteomes" id="UP001595828"/>
    </source>
</evidence>
<dbReference type="EMBL" id="JBHSDR010000003">
    <property type="protein sequence ID" value="MFC4294042.1"/>
    <property type="molecule type" value="Genomic_DNA"/>
</dbReference>
<evidence type="ECO:0000256" key="2">
    <source>
        <dbReference type="SAM" id="MobiDB-lite"/>
    </source>
</evidence>
<feature type="coiled-coil region" evidence="1">
    <location>
        <begin position="126"/>
        <end position="178"/>
    </location>
</feature>
<keyword evidence="1" id="KW-0175">Coiled coil</keyword>
<comment type="caution">
    <text evidence="3">The sequence shown here is derived from an EMBL/GenBank/DDBJ whole genome shotgun (WGS) entry which is preliminary data.</text>
</comment>
<accession>A0ABV8RL58</accession>
<evidence type="ECO:0000256" key="1">
    <source>
        <dbReference type="SAM" id="Coils"/>
    </source>
</evidence>
<feature type="region of interest" description="Disordered" evidence="2">
    <location>
        <begin position="78"/>
        <end position="115"/>
    </location>
</feature>
<gene>
    <name evidence="3" type="ORF">ACFO0A_03095</name>
</gene>
<dbReference type="RefSeq" id="WP_379537513.1">
    <property type="nucleotide sequence ID" value="NZ_JBHSDR010000003.1"/>
</dbReference>